<dbReference type="InterPro" id="IPR002477">
    <property type="entry name" value="Peptidoglycan-bd-like"/>
</dbReference>
<evidence type="ECO:0000313" key="9">
    <source>
        <dbReference type="Proteomes" id="UP000325161"/>
    </source>
</evidence>
<organism evidence="8 9">
    <name type="scientific">Pigmentiphaga aceris</name>
    <dbReference type="NCBI Taxonomy" id="1940612"/>
    <lineage>
        <taxon>Bacteria</taxon>
        <taxon>Pseudomonadati</taxon>
        <taxon>Pseudomonadota</taxon>
        <taxon>Betaproteobacteria</taxon>
        <taxon>Burkholderiales</taxon>
        <taxon>Alcaligenaceae</taxon>
        <taxon>Pigmentiphaga</taxon>
    </lineage>
</organism>
<dbReference type="EC" id="3.5.1.28" evidence="3"/>
<evidence type="ECO:0000256" key="1">
    <source>
        <dbReference type="ARBA" id="ARBA00001561"/>
    </source>
</evidence>
<dbReference type="InterPro" id="IPR051206">
    <property type="entry name" value="NAMLAA_amidase_2"/>
</dbReference>
<dbReference type="SUPFAM" id="SSF47090">
    <property type="entry name" value="PGBD-like"/>
    <property type="match status" value="1"/>
</dbReference>
<comment type="similarity">
    <text evidence="2">Belongs to the N-acetylmuramoyl-L-alanine amidase 2 family.</text>
</comment>
<dbReference type="InterPro" id="IPR036505">
    <property type="entry name" value="Amidase/PGRP_sf"/>
</dbReference>
<evidence type="ECO:0000256" key="4">
    <source>
        <dbReference type="ARBA" id="ARBA00022801"/>
    </source>
</evidence>
<dbReference type="SUPFAM" id="SSF55846">
    <property type="entry name" value="N-acetylmuramoyl-L-alanine amidase-like"/>
    <property type="match status" value="1"/>
</dbReference>
<dbReference type="Gene3D" id="3.40.80.10">
    <property type="entry name" value="Peptidoglycan recognition protein-like"/>
    <property type="match status" value="1"/>
</dbReference>
<sequence>MPIRFFSNRLSRVLMLAMVALLAGCATGGMRINTDHSARGQDSRIRYIVVHYTAGESARALQVLTMGEVSAHYLIDNNASATIYQLVDESRRAWHAGESEWEGRNSLNASSIGIELVNRGFQDTPQGRVWYPFPQSQIDALIVLLKDIKQRQGIDGVNILGHSDVAPQRKLDPGPLFPWKQLADAGVIPWPPQALVDHRLSQLGGVVPPVSWFQEQLARIGYTIEQTGEFDEQTKNVIAAFQMRYRQSLYDGQPDLETAAWLMSLPAPR</sequence>
<dbReference type="OrthoDB" id="9794842at2"/>
<dbReference type="Gene3D" id="1.10.101.10">
    <property type="entry name" value="PGBD-like superfamily/PGBD"/>
    <property type="match status" value="1"/>
</dbReference>
<dbReference type="InterPro" id="IPR036366">
    <property type="entry name" value="PGBDSf"/>
</dbReference>
<dbReference type="GO" id="GO:0071555">
    <property type="term" value="P:cell wall organization"/>
    <property type="evidence" value="ECO:0007669"/>
    <property type="project" value="UniProtKB-KW"/>
</dbReference>
<dbReference type="InterPro" id="IPR002502">
    <property type="entry name" value="Amidase_domain"/>
</dbReference>
<dbReference type="GO" id="GO:0008745">
    <property type="term" value="F:N-acetylmuramoyl-L-alanine amidase activity"/>
    <property type="evidence" value="ECO:0007669"/>
    <property type="project" value="UniProtKB-EC"/>
</dbReference>
<evidence type="ECO:0000256" key="5">
    <source>
        <dbReference type="ARBA" id="ARBA00023316"/>
    </source>
</evidence>
<dbReference type="KEGG" id="pacr:FXN63_24205"/>
<keyword evidence="4" id="KW-0378">Hydrolase</keyword>
<dbReference type="CDD" id="cd06583">
    <property type="entry name" value="PGRP"/>
    <property type="match status" value="1"/>
</dbReference>
<dbReference type="GO" id="GO:0009253">
    <property type="term" value="P:peptidoglycan catabolic process"/>
    <property type="evidence" value="ECO:0007669"/>
    <property type="project" value="InterPro"/>
</dbReference>
<dbReference type="SMART" id="SM00644">
    <property type="entry name" value="Ami_2"/>
    <property type="match status" value="1"/>
</dbReference>
<proteinExistence type="inferred from homology"/>
<dbReference type="PANTHER" id="PTHR30417:SF1">
    <property type="entry name" value="N-ACETYLMURAMOYL-L-ALANINE AMIDASE AMID"/>
    <property type="match status" value="1"/>
</dbReference>
<dbReference type="AlphaFoldDB" id="A0A5C0B8F9"/>
<feature type="chain" id="PRO_5022723101" description="N-acetylmuramoyl-L-alanine amidase" evidence="6">
    <location>
        <begin position="29"/>
        <end position="269"/>
    </location>
</feature>
<dbReference type="Pfam" id="PF01471">
    <property type="entry name" value="PG_binding_1"/>
    <property type="match status" value="1"/>
</dbReference>
<protein>
    <recommendedName>
        <fullName evidence="3">N-acetylmuramoyl-L-alanine amidase</fullName>
        <ecNumber evidence="3">3.5.1.28</ecNumber>
    </recommendedName>
</protein>
<dbReference type="GO" id="GO:0009254">
    <property type="term" value="P:peptidoglycan turnover"/>
    <property type="evidence" value="ECO:0007669"/>
    <property type="project" value="TreeGrafter"/>
</dbReference>
<evidence type="ECO:0000259" key="7">
    <source>
        <dbReference type="SMART" id="SM00644"/>
    </source>
</evidence>
<dbReference type="InterPro" id="IPR036365">
    <property type="entry name" value="PGBD-like_sf"/>
</dbReference>
<dbReference type="FunFam" id="3.40.80.10:FF:000003">
    <property type="entry name" value="N-acetylmuramoyl-L-alanine amidase"/>
    <property type="match status" value="1"/>
</dbReference>
<dbReference type="Proteomes" id="UP000325161">
    <property type="component" value="Chromosome"/>
</dbReference>
<evidence type="ECO:0000256" key="6">
    <source>
        <dbReference type="SAM" id="SignalP"/>
    </source>
</evidence>
<keyword evidence="6" id="KW-0732">Signal</keyword>
<keyword evidence="5" id="KW-0961">Cell wall biogenesis/degradation</keyword>
<feature type="domain" description="N-acetylmuramoyl-L-alanine amidase" evidence="7">
    <location>
        <begin position="33"/>
        <end position="174"/>
    </location>
</feature>
<dbReference type="EMBL" id="CP043046">
    <property type="protein sequence ID" value="QEI09541.1"/>
    <property type="molecule type" value="Genomic_DNA"/>
</dbReference>
<evidence type="ECO:0000313" key="8">
    <source>
        <dbReference type="EMBL" id="QEI09541.1"/>
    </source>
</evidence>
<comment type="catalytic activity">
    <reaction evidence="1">
        <text>Hydrolyzes the link between N-acetylmuramoyl residues and L-amino acid residues in certain cell-wall glycopeptides.</text>
        <dbReference type="EC" id="3.5.1.28"/>
    </reaction>
</comment>
<dbReference type="PANTHER" id="PTHR30417">
    <property type="entry name" value="N-ACETYLMURAMOYL-L-ALANINE AMIDASE AMID"/>
    <property type="match status" value="1"/>
</dbReference>
<reference evidence="8 9" key="1">
    <citation type="submission" date="2019-08" db="EMBL/GenBank/DDBJ databases">
        <title>Amphibian skin-associated Pigmentiphaga: genome sequence and occurrence across geography and hosts.</title>
        <authorList>
            <person name="Bletz M.C."/>
            <person name="Bunk B."/>
            <person name="Sproeer C."/>
            <person name="Biwer P."/>
            <person name="Reiter S."/>
            <person name="Rabemananjara F.C.E."/>
            <person name="Schulz S."/>
            <person name="Overmann J."/>
            <person name="Vences M."/>
        </authorList>
    </citation>
    <scope>NUCLEOTIDE SEQUENCE [LARGE SCALE GENOMIC DNA]</scope>
    <source>
        <strain evidence="8 9">Mada1488</strain>
    </source>
</reference>
<accession>A0A5C0B8F9</accession>
<dbReference type="Pfam" id="PF01510">
    <property type="entry name" value="Amidase_2"/>
    <property type="match status" value="1"/>
</dbReference>
<evidence type="ECO:0000256" key="3">
    <source>
        <dbReference type="ARBA" id="ARBA00011901"/>
    </source>
</evidence>
<dbReference type="PROSITE" id="PS51257">
    <property type="entry name" value="PROKAR_LIPOPROTEIN"/>
    <property type="match status" value="1"/>
</dbReference>
<keyword evidence="9" id="KW-1185">Reference proteome</keyword>
<dbReference type="GO" id="GO:0019867">
    <property type="term" value="C:outer membrane"/>
    <property type="evidence" value="ECO:0007669"/>
    <property type="project" value="TreeGrafter"/>
</dbReference>
<feature type="signal peptide" evidence="6">
    <location>
        <begin position="1"/>
        <end position="28"/>
    </location>
</feature>
<gene>
    <name evidence="8" type="ORF">FXN63_24205</name>
</gene>
<evidence type="ECO:0000256" key="2">
    <source>
        <dbReference type="ARBA" id="ARBA00007553"/>
    </source>
</evidence>
<name>A0A5C0B8F9_9BURK</name>